<proteinExistence type="inferred from homology"/>
<dbReference type="AlphaFoldDB" id="A0A3M6UK16"/>
<feature type="domain" description="Peptidase C1A papain C-terminal" evidence="3">
    <location>
        <begin position="55"/>
        <end position="332"/>
    </location>
</feature>
<comment type="similarity">
    <text evidence="1">Belongs to the peptidase C1 family.</text>
</comment>
<evidence type="ECO:0000313" key="5">
    <source>
        <dbReference type="Proteomes" id="UP000275408"/>
    </source>
</evidence>
<dbReference type="Proteomes" id="UP000275408">
    <property type="component" value="Unassembled WGS sequence"/>
</dbReference>
<dbReference type="Pfam" id="PF00112">
    <property type="entry name" value="Peptidase_C1"/>
    <property type="match status" value="2"/>
</dbReference>
<comment type="caution">
    <text evidence="4">The sequence shown here is derived from an EMBL/GenBank/DDBJ whole genome shotgun (WGS) entry which is preliminary data.</text>
</comment>
<keyword evidence="5" id="KW-1185">Reference proteome</keyword>
<dbReference type="SMART" id="SM00645">
    <property type="entry name" value="Pept_C1"/>
    <property type="match status" value="1"/>
</dbReference>
<reference evidence="4 5" key="1">
    <citation type="journal article" date="2018" name="Sci. Rep.">
        <title>Comparative analysis of the Pocillopora damicornis genome highlights role of immune system in coral evolution.</title>
        <authorList>
            <person name="Cunning R."/>
            <person name="Bay R.A."/>
            <person name="Gillette P."/>
            <person name="Baker A.C."/>
            <person name="Traylor-Knowles N."/>
        </authorList>
    </citation>
    <scope>NUCLEOTIDE SEQUENCE [LARGE SCALE GENOMIC DNA]</scope>
    <source>
        <strain evidence="4">RSMAS</strain>
        <tissue evidence="4">Whole animal</tissue>
    </source>
</reference>
<evidence type="ECO:0000313" key="4">
    <source>
        <dbReference type="EMBL" id="RMX53965.1"/>
    </source>
</evidence>
<evidence type="ECO:0000256" key="2">
    <source>
        <dbReference type="SAM" id="SignalP"/>
    </source>
</evidence>
<keyword evidence="2" id="KW-0732">Signal</keyword>
<sequence>MKFLFGYLTFLGLTLAIGSSAAKDFQTCYSPSFDEGIEEVIKTPRPHEYLTADSIPKQWDLRDIPGKGNLASVTRNQHIPQYCGSCWAFGSTSSISDRINILRKGKWPSNLLSVQNVIDCGIFLSSDWSMSTIWLWLYGTHNRKVLETKTETISDYFHHLFDGCFINNELKNNDTTGKAGSCRGGGSLSVYRYAHEHGIPDETCNNYQAKDQICTPFNQCGTCTPQKCYAIKNYTLWRVSEYGVVRGREEMKAEIYARGPISCAIMATKTFENNETTVCQSLAGVLKMVQNTGLCAIPGACPGEREAGLESYQGGCRGDYNLGIETQCAFAVPIVEEYDI</sequence>
<dbReference type="InterPro" id="IPR000668">
    <property type="entry name" value="Peptidase_C1A_C"/>
</dbReference>
<feature type="signal peptide" evidence="2">
    <location>
        <begin position="1"/>
        <end position="22"/>
    </location>
</feature>
<dbReference type="SUPFAM" id="SSF54001">
    <property type="entry name" value="Cysteine proteinases"/>
    <property type="match status" value="1"/>
</dbReference>
<dbReference type="PANTHER" id="PTHR12411">
    <property type="entry name" value="CYSTEINE PROTEASE FAMILY C1-RELATED"/>
    <property type="match status" value="1"/>
</dbReference>
<dbReference type="InterPro" id="IPR038765">
    <property type="entry name" value="Papain-like_cys_pep_sf"/>
</dbReference>
<dbReference type="STRING" id="46731.A0A3M6UK16"/>
<dbReference type="OrthoDB" id="190265at2759"/>
<accession>A0A3M6UK16</accession>
<evidence type="ECO:0000256" key="1">
    <source>
        <dbReference type="ARBA" id="ARBA00008455"/>
    </source>
</evidence>
<dbReference type="GO" id="GO:0008234">
    <property type="term" value="F:cysteine-type peptidase activity"/>
    <property type="evidence" value="ECO:0007669"/>
    <property type="project" value="InterPro"/>
</dbReference>
<organism evidence="4 5">
    <name type="scientific">Pocillopora damicornis</name>
    <name type="common">Cauliflower coral</name>
    <name type="synonym">Millepora damicornis</name>
    <dbReference type="NCBI Taxonomy" id="46731"/>
    <lineage>
        <taxon>Eukaryota</taxon>
        <taxon>Metazoa</taxon>
        <taxon>Cnidaria</taxon>
        <taxon>Anthozoa</taxon>
        <taxon>Hexacorallia</taxon>
        <taxon>Scleractinia</taxon>
        <taxon>Astrocoeniina</taxon>
        <taxon>Pocilloporidae</taxon>
        <taxon>Pocillopora</taxon>
    </lineage>
</organism>
<dbReference type="Gene3D" id="3.90.70.10">
    <property type="entry name" value="Cysteine proteinases"/>
    <property type="match status" value="1"/>
</dbReference>
<protein>
    <recommendedName>
        <fullName evidence="3">Peptidase C1A papain C-terminal domain-containing protein</fullName>
    </recommendedName>
</protein>
<name>A0A3M6UK16_POCDA</name>
<evidence type="ECO:0000259" key="3">
    <source>
        <dbReference type="SMART" id="SM00645"/>
    </source>
</evidence>
<dbReference type="InterPro" id="IPR013128">
    <property type="entry name" value="Peptidase_C1A"/>
</dbReference>
<gene>
    <name evidence="4" type="ORF">pdam_00020903</name>
</gene>
<dbReference type="GO" id="GO:0006508">
    <property type="term" value="P:proteolysis"/>
    <property type="evidence" value="ECO:0007669"/>
    <property type="project" value="InterPro"/>
</dbReference>
<feature type="chain" id="PRO_5018693810" description="Peptidase C1A papain C-terminal domain-containing protein" evidence="2">
    <location>
        <begin position="23"/>
        <end position="340"/>
    </location>
</feature>
<dbReference type="EMBL" id="RCHS01001352">
    <property type="protein sequence ID" value="RMX53965.1"/>
    <property type="molecule type" value="Genomic_DNA"/>
</dbReference>